<feature type="domain" description="Mab-21-like nucleotidyltransferase" evidence="10">
    <location>
        <begin position="213"/>
        <end position="286"/>
    </location>
</feature>
<protein>
    <recommendedName>
        <fullName evidence="14">Mab-21-like HhH/H2TH-like domain-containing protein</fullName>
    </recommendedName>
</protein>
<proteinExistence type="inferred from homology"/>
<comment type="similarity">
    <text evidence="2">Belongs to the mab-21 family.</text>
</comment>
<dbReference type="PANTHER" id="PTHR10656:SF42">
    <property type="entry name" value="CYCLIC GMP-AMP SYNTHASE-LIKE PROTEIN-RELATED"/>
    <property type="match status" value="1"/>
</dbReference>
<dbReference type="GO" id="GO:0016779">
    <property type="term" value="F:nucleotidyltransferase activity"/>
    <property type="evidence" value="ECO:0007669"/>
    <property type="project" value="UniProtKB-KW"/>
</dbReference>
<feature type="domain" description="Mab-21-like HhH/H2TH-like" evidence="11">
    <location>
        <begin position="295"/>
        <end position="379"/>
    </location>
</feature>
<comment type="caution">
    <text evidence="12">The sequence shown here is derived from an EMBL/GenBank/DDBJ whole genome shotgun (WGS) entry which is preliminary data.</text>
</comment>
<evidence type="ECO:0000256" key="1">
    <source>
        <dbReference type="ARBA" id="ARBA00001946"/>
    </source>
</evidence>
<comment type="cofactor">
    <cofactor evidence="1">
        <name>Mg(2+)</name>
        <dbReference type="ChEBI" id="CHEBI:18420"/>
    </cofactor>
</comment>
<evidence type="ECO:0000256" key="8">
    <source>
        <dbReference type="ARBA" id="ARBA00022842"/>
    </source>
</evidence>
<dbReference type="GO" id="GO:0005524">
    <property type="term" value="F:ATP binding"/>
    <property type="evidence" value="ECO:0007669"/>
    <property type="project" value="UniProtKB-KW"/>
</dbReference>
<organism evidence="12 13">
    <name type="scientific">Mytilus galloprovincialis</name>
    <name type="common">Mediterranean mussel</name>
    <dbReference type="NCBI Taxonomy" id="29158"/>
    <lineage>
        <taxon>Eukaryota</taxon>
        <taxon>Metazoa</taxon>
        <taxon>Spiralia</taxon>
        <taxon>Lophotrochozoa</taxon>
        <taxon>Mollusca</taxon>
        <taxon>Bivalvia</taxon>
        <taxon>Autobranchia</taxon>
        <taxon>Pteriomorphia</taxon>
        <taxon>Mytilida</taxon>
        <taxon>Mytiloidea</taxon>
        <taxon>Mytilidae</taxon>
        <taxon>Mytilinae</taxon>
        <taxon>Mytilus</taxon>
    </lineage>
</organism>
<dbReference type="SMART" id="SM01265">
    <property type="entry name" value="Mab-21"/>
    <property type="match status" value="1"/>
</dbReference>
<dbReference type="InterPro" id="IPR024810">
    <property type="entry name" value="MAB21L/cGLR"/>
</dbReference>
<dbReference type="InterPro" id="IPR046906">
    <property type="entry name" value="Mab-21_HhH/H2TH-like"/>
</dbReference>
<reference evidence="12" key="1">
    <citation type="submission" date="2018-11" db="EMBL/GenBank/DDBJ databases">
        <authorList>
            <person name="Alioto T."/>
            <person name="Alioto T."/>
        </authorList>
    </citation>
    <scope>NUCLEOTIDE SEQUENCE</scope>
</reference>
<dbReference type="InterPro" id="IPR046903">
    <property type="entry name" value="Mab-21-like_nuc_Trfase"/>
</dbReference>
<evidence type="ECO:0000256" key="2">
    <source>
        <dbReference type="ARBA" id="ARBA00008307"/>
    </source>
</evidence>
<evidence type="ECO:0000256" key="5">
    <source>
        <dbReference type="ARBA" id="ARBA00022723"/>
    </source>
</evidence>
<evidence type="ECO:0000256" key="6">
    <source>
        <dbReference type="ARBA" id="ARBA00022741"/>
    </source>
</evidence>
<keyword evidence="7" id="KW-0067">ATP-binding</keyword>
<dbReference type="Pfam" id="PF20266">
    <property type="entry name" value="Mab-21_C"/>
    <property type="match status" value="1"/>
</dbReference>
<evidence type="ECO:0000256" key="7">
    <source>
        <dbReference type="ARBA" id="ARBA00022840"/>
    </source>
</evidence>
<evidence type="ECO:0000313" key="12">
    <source>
        <dbReference type="EMBL" id="VDI69335.1"/>
    </source>
</evidence>
<dbReference type="Pfam" id="PF03281">
    <property type="entry name" value="Mab-21"/>
    <property type="match status" value="1"/>
</dbReference>
<evidence type="ECO:0000313" key="13">
    <source>
        <dbReference type="Proteomes" id="UP000596742"/>
    </source>
</evidence>
<keyword evidence="4" id="KW-0548">Nucleotidyltransferase</keyword>
<keyword evidence="5" id="KW-0479">Metal-binding</keyword>
<keyword evidence="3" id="KW-0808">Transferase</keyword>
<gene>
    <name evidence="12" type="ORF">MGAL_10B018281</name>
</gene>
<dbReference type="Proteomes" id="UP000596742">
    <property type="component" value="Unassembled WGS sequence"/>
</dbReference>
<dbReference type="GO" id="GO:0046872">
    <property type="term" value="F:metal ion binding"/>
    <property type="evidence" value="ECO:0007669"/>
    <property type="project" value="UniProtKB-KW"/>
</dbReference>
<evidence type="ECO:0000256" key="4">
    <source>
        <dbReference type="ARBA" id="ARBA00022695"/>
    </source>
</evidence>
<keyword evidence="13" id="KW-1185">Reference proteome</keyword>
<keyword evidence="6" id="KW-0547">Nucleotide-binding</keyword>
<dbReference type="OrthoDB" id="6126910at2759"/>
<keyword evidence="8" id="KW-0460">Magnesium</keyword>
<dbReference type="AlphaFoldDB" id="A0A8B6GVU1"/>
<evidence type="ECO:0008006" key="14">
    <source>
        <dbReference type="Google" id="ProtNLM"/>
    </source>
</evidence>
<name>A0A8B6GVU1_MYTGA</name>
<feature type="region of interest" description="Disordered" evidence="9">
    <location>
        <begin position="1"/>
        <end position="20"/>
    </location>
</feature>
<evidence type="ECO:0000256" key="3">
    <source>
        <dbReference type="ARBA" id="ARBA00022679"/>
    </source>
</evidence>
<dbReference type="PANTHER" id="PTHR10656">
    <property type="entry name" value="CELL FATE DETERMINING PROTEIN MAB21-RELATED"/>
    <property type="match status" value="1"/>
</dbReference>
<evidence type="ECO:0000259" key="10">
    <source>
        <dbReference type="Pfam" id="PF03281"/>
    </source>
</evidence>
<accession>A0A8B6GVU1</accession>
<evidence type="ECO:0000259" key="11">
    <source>
        <dbReference type="Pfam" id="PF20266"/>
    </source>
</evidence>
<dbReference type="Gene3D" id="1.10.1410.40">
    <property type="match status" value="1"/>
</dbReference>
<dbReference type="EMBL" id="UYJE01009018">
    <property type="protein sequence ID" value="VDI69335.1"/>
    <property type="molecule type" value="Genomic_DNA"/>
</dbReference>
<evidence type="ECO:0000256" key="9">
    <source>
        <dbReference type="SAM" id="MobiDB-lite"/>
    </source>
</evidence>
<sequence length="617" mass="71824">MPNKKNNESQKEKKAERTYSEDEVLASMSYLTESFRQVVYRETENDSIWLFEVLDNIGVNDGYRKICREEAIIQEIINTFSSDVSVWNVGSYCEGTFIPGIESDADTILCYEVIKVVEAISIADVKRPSLLIVRESQTPAGYVKLQFVACCVPIELKHWPAICAHWPGVAPFFTTDKFDRIVLIGILSENLGKCPLLSRAKNKPAAKLENYPSIKLDMVQCYRCKAWPTIANEWLTRHRCYGWPTTKTIEEMKLLGFFVVRKGHPFSPEIDLEWRISFSLQERKLIFDLTDVQYKCYVVLKMINRDFLQLECITTYHWKTCLFYMIEKNDPTVWERKLLFHCVNMCIEQMLRWVRIGCCPNYFIPGENLFEGRMNDNLKKDSENKLVEILNVGFAILLRVHSYNICDYARARTNFKWSQKLKAESCRAYTKKIFMRKASLYQSAMHGLNVLFDIFKTSEKTPNVIEIFWRMLNHINHTDTVSEHTRQETRHALSLLLPFIYTCLASNISAICIQQSNPQVRDFLLLGSYSYFMKGDLPGRLKFISVLYAAGCYKDCEWYLDQEDEEFIMKNPSVCVSDYMMGVSDPNVTIVTAIQQLKMSTCVFFFCQQNFQSFPLL</sequence>